<dbReference type="GO" id="GO:0005886">
    <property type="term" value="C:plasma membrane"/>
    <property type="evidence" value="ECO:0007669"/>
    <property type="project" value="UniProtKB-SubCell"/>
</dbReference>
<dbReference type="SUPFAM" id="SSF116726">
    <property type="entry name" value="TrkA C-terminal domain-like"/>
    <property type="match status" value="1"/>
</dbReference>
<evidence type="ECO:0000256" key="11">
    <source>
        <dbReference type="ARBA" id="ARBA00023065"/>
    </source>
</evidence>
<feature type="transmembrane region" description="Helical" evidence="13">
    <location>
        <begin position="160"/>
        <end position="180"/>
    </location>
</feature>
<dbReference type="Gene3D" id="1.20.1530.20">
    <property type="match status" value="1"/>
</dbReference>
<keyword evidence="18" id="KW-1185">Reference proteome</keyword>
<feature type="transmembrane region" description="Helical" evidence="13">
    <location>
        <begin position="62"/>
        <end position="82"/>
    </location>
</feature>
<evidence type="ECO:0000256" key="8">
    <source>
        <dbReference type="ARBA" id="ARBA00022958"/>
    </source>
</evidence>
<keyword evidence="6" id="KW-0633">Potassium transport</keyword>
<feature type="domain" description="RCK N-terminal" evidence="14">
    <location>
        <begin position="418"/>
        <end position="534"/>
    </location>
</feature>
<evidence type="ECO:0000256" key="3">
    <source>
        <dbReference type="ARBA" id="ARBA00022448"/>
    </source>
</evidence>
<proteinExistence type="predicted"/>
<feature type="transmembrane region" description="Helical" evidence="13">
    <location>
        <begin position="32"/>
        <end position="56"/>
    </location>
</feature>
<evidence type="ECO:0000256" key="6">
    <source>
        <dbReference type="ARBA" id="ARBA00022538"/>
    </source>
</evidence>
<dbReference type="InterPro" id="IPR003148">
    <property type="entry name" value="RCK_N"/>
</dbReference>
<keyword evidence="12 13" id="KW-0472">Membrane</keyword>
<dbReference type="RefSeq" id="WP_315908481.1">
    <property type="nucleotide sequence ID" value="NZ_JAOPKC010000004.1"/>
</dbReference>
<evidence type="ECO:0000256" key="9">
    <source>
        <dbReference type="ARBA" id="ARBA00022989"/>
    </source>
</evidence>
<evidence type="ECO:0000259" key="14">
    <source>
        <dbReference type="PROSITE" id="PS51201"/>
    </source>
</evidence>
<feature type="transmembrane region" description="Helical" evidence="13">
    <location>
        <begin position="350"/>
        <end position="373"/>
    </location>
</feature>
<keyword evidence="4" id="KW-0050">Antiport</keyword>
<feature type="transmembrane region" description="Helical" evidence="13">
    <location>
        <begin position="226"/>
        <end position="242"/>
    </location>
</feature>
<evidence type="ECO:0000256" key="10">
    <source>
        <dbReference type="ARBA" id="ARBA00023027"/>
    </source>
</evidence>
<dbReference type="InterPro" id="IPR036721">
    <property type="entry name" value="RCK_C_sf"/>
</dbReference>
<feature type="transmembrane region" description="Helical" evidence="13">
    <location>
        <begin position="192"/>
        <end position="214"/>
    </location>
</feature>
<feature type="domain" description="RCK C-terminal" evidence="15">
    <location>
        <begin position="553"/>
        <end position="635"/>
    </location>
</feature>
<dbReference type="Pfam" id="PF00999">
    <property type="entry name" value="Na_H_Exchanger"/>
    <property type="match status" value="1"/>
</dbReference>
<dbReference type="PANTHER" id="PTHR32507">
    <property type="entry name" value="NA(+)/H(+) ANTIPORTER 1"/>
    <property type="match status" value="1"/>
</dbReference>
<keyword evidence="10" id="KW-0520">NAD</keyword>
<dbReference type="InterPro" id="IPR036291">
    <property type="entry name" value="NAD(P)-bd_dom_sf"/>
</dbReference>
<evidence type="ECO:0000313" key="17">
    <source>
        <dbReference type="EMBL" id="MCU4726750.1"/>
    </source>
</evidence>
<evidence type="ECO:0000256" key="2">
    <source>
        <dbReference type="ARBA" id="ARBA00004651"/>
    </source>
</evidence>
<evidence type="ECO:0000259" key="15">
    <source>
        <dbReference type="PROSITE" id="PS51202"/>
    </source>
</evidence>
<feature type="transmembrane region" description="Helical" evidence="13">
    <location>
        <begin position="6"/>
        <end position="25"/>
    </location>
</feature>
<evidence type="ECO:0000313" key="19">
    <source>
        <dbReference type="Proteomes" id="UP001209746"/>
    </source>
</evidence>
<feature type="transmembrane region" description="Helical" evidence="13">
    <location>
        <begin position="291"/>
        <end position="309"/>
    </location>
</feature>
<feature type="transmembrane region" description="Helical" evidence="13">
    <location>
        <begin position="315"/>
        <end position="338"/>
    </location>
</feature>
<dbReference type="InterPro" id="IPR038770">
    <property type="entry name" value="Na+/solute_symporter_sf"/>
</dbReference>
<reference evidence="17" key="1">
    <citation type="submission" date="2023-02" db="EMBL/GenBank/DDBJ databases">
        <title>Enrichment on poylsaccharides allowed isolation of novel metabolic and taxonomic groups of Haloarchaea.</title>
        <authorList>
            <person name="Sorokin D.Y."/>
            <person name="Elcheninov A.G."/>
            <person name="Khizhniak T.V."/>
            <person name="Kolganova T.V."/>
            <person name="Kublanov I.V."/>
        </authorList>
    </citation>
    <scope>NUCLEOTIDE SEQUENCE</scope>
    <source>
        <strain evidence="16 18">HArc-curdl5-1</strain>
        <strain evidence="17">HArc-curdl7</strain>
    </source>
</reference>
<feature type="transmembrane region" description="Helical" evidence="13">
    <location>
        <begin position="385"/>
        <end position="402"/>
    </location>
</feature>
<evidence type="ECO:0000256" key="13">
    <source>
        <dbReference type="SAM" id="Phobius"/>
    </source>
</evidence>
<organism evidence="17 19">
    <name type="scientific">Halapricum hydrolyticum</name>
    <dbReference type="NCBI Taxonomy" id="2979991"/>
    <lineage>
        <taxon>Archaea</taxon>
        <taxon>Methanobacteriati</taxon>
        <taxon>Methanobacteriota</taxon>
        <taxon>Stenosarchaea group</taxon>
        <taxon>Halobacteria</taxon>
        <taxon>Halobacteriales</taxon>
        <taxon>Haloarculaceae</taxon>
        <taxon>Halapricum</taxon>
    </lineage>
</organism>
<keyword evidence="5" id="KW-1003">Cell membrane</keyword>
<dbReference type="AlphaFoldDB" id="A0AAE3LF05"/>
<dbReference type="Proteomes" id="UP001208186">
    <property type="component" value="Unassembled WGS sequence"/>
</dbReference>
<dbReference type="InterPro" id="IPR036188">
    <property type="entry name" value="FAD/NAD-bd_sf"/>
</dbReference>
<sequence>MSSTVEIITVVTTIAGLGVGSKILADRLQVPSVLFLILTGIVVGPEGIGLVTPAVFGGASGALPAIVGLSVAIIVFEGAFSLEAERLREAPRVTLRLVTVGAVVTLVGTTVVVHYLLGAAWDVSLLVGSLLVATGPTVITPIMDVVMVRERVASALETEGVVNDVTAAILAVVTFEYVVLSRRGVERVVSGFLLQFGTGIAVGIVVALLAWVVLRRLGRSDNGPQNARLIVLVTALIAYGAAESSYTLLFSGIVGTGHSEAGIAAVAAGGFVLGNLDIPYREAVEQFKGDVTLLVNSFVFITLASLLSLSDLQTLGLAGLAAAVLIAAAIRPLAVMLCTVGDTFSLRERAFMSAMGPRGIIPASVATLFALELNAQSPAAQNPEATTLVGMVFLVIVLTVVFEGGGARHIAQALNVIPKRVLIVGGGRIGQELADRLEDRDEEVVIVDSDPDVVERLRGSGYTVRQGDATDRGTLEDAGIENAKIVAVATGDDDVNMLVSQLAKNRFDVERVIARVNEPTNTDAFEDLDVETVPSWRSVAWSMDNFIERPAIARWMTELDETGDVQEIEVTDSDRVGMTVAQLSAELPDGAHLALVSRDGNSQLPHPDQEIERGDHLTFIGRPEPVQQAVRLCEQ</sequence>
<comment type="caution">
    <text evidence="17">The sequence shown here is derived from an EMBL/GenBank/DDBJ whole genome shotgun (WGS) entry which is preliminary data.</text>
</comment>
<comment type="subcellular location">
    <subcellularLocation>
        <location evidence="2">Cell membrane</location>
        <topology evidence="2">Multi-pass membrane protein</topology>
    </subcellularLocation>
</comment>
<keyword evidence="8" id="KW-0630">Potassium</keyword>
<dbReference type="InterPro" id="IPR006037">
    <property type="entry name" value="RCK_C"/>
</dbReference>
<feature type="transmembrane region" description="Helical" evidence="13">
    <location>
        <begin position="94"/>
        <end position="117"/>
    </location>
</feature>
<evidence type="ECO:0000256" key="7">
    <source>
        <dbReference type="ARBA" id="ARBA00022692"/>
    </source>
</evidence>
<accession>A0AAE3LF05</accession>
<dbReference type="Gene3D" id="3.40.50.720">
    <property type="entry name" value="NAD(P)-binding Rossmann-like Domain"/>
    <property type="match status" value="1"/>
</dbReference>
<dbReference type="SUPFAM" id="SSF51905">
    <property type="entry name" value="FAD/NAD(P)-binding domain"/>
    <property type="match status" value="1"/>
</dbReference>
<keyword evidence="11" id="KW-0406">Ion transport</keyword>
<comment type="function">
    <text evidence="1">Part of a potassium transport system.</text>
</comment>
<dbReference type="PROSITE" id="PS51202">
    <property type="entry name" value="RCK_C"/>
    <property type="match status" value="1"/>
</dbReference>
<dbReference type="PANTHER" id="PTHR32507:SF0">
    <property type="entry name" value="NA(+)_H(+) ANTIPORTER 2-RELATED"/>
    <property type="match status" value="1"/>
</dbReference>
<gene>
    <name evidence="17" type="ORF">OB914_07185</name>
    <name evidence="16" type="ORF">OB916_06540</name>
</gene>
<evidence type="ECO:0000313" key="16">
    <source>
        <dbReference type="EMBL" id="MCU4717721.1"/>
    </source>
</evidence>
<dbReference type="InterPro" id="IPR006036">
    <property type="entry name" value="K_uptake_TrkA"/>
</dbReference>
<evidence type="ECO:0000256" key="12">
    <source>
        <dbReference type="ARBA" id="ARBA00023136"/>
    </source>
</evidence>
<protein>
    <submittedName>
        <fullName evidence="17">Cation:proton antiporter</fullName>
    </submittedName>
</protein>
<evidence type="ECO:0000313" key="18">
    <source>
        <dbReference type="Proteomes" id="UP001208186"/>
    </source>
</evidence>
<keyword evidence="7 13" id="KW-0812">Transmembrane</keyword>
<dbReference type="PRINTS" id="PR00335">
    <property type="entry name" value="KUPTAKETRKA"/>
</dbReference>
<dbReference type="EMBL" id="JAOPKC010000004">
    <property type="protein sequence ID" value="MCU4717721.1"/>
    <property type="molecule type" value="Genomic_DNA"/>
</dbReference>
<dbReference type="Proteomes" id="UP001209746">
    <property type="component" value="Unassembled WGS sequence"/>
</dbReference>
<evidence type="ECO:0000256" key="4">
    <source>
        <dbReference type="ARBA" id="ARBA00022449"/>
    </source>
</evidence>
<dbReference type="GO" id="GO:0015079">
    <property type="term" value="F:potassium ion transmembrane transporter activity"/>
    <property type="evidence" value="ECO:0007669"/>
    <property type="project" value="InterPro"/>
</dbReference>
<dbReference type="GO" id="GO:1902600">
    <property type="term" value="P:proton transmembrane transport"/>
    <property type="evidence" value="ECO:0007669"/>
    <property type="project" value="InterPro"/>
</dbReference>
<dbReference type="Gene3D" id="3.30.70.1450">
    <property type="entry name" value="Regulator of K+ conductance, C-terminal domain"/>
    <property type="match status" value="1"/>
</dbReference>
<dbReference type="PROSITE" id="PS51201">
    <property type="entry name" value="RCK_N"/>
    <property type="match status" value="1"/>
</dbReference>
<evidence type="ECO:0000256" key="1">
    <source>
        <dbReference type="ARBA" id="ARBA00003660"/>
    </source>
</evidence>
<dbReference type="InterPro" id="IPR006153">
    <property type="entry name" value="Cation/H_exchanger_TM"/>
</dbReference>
<evidence type="ECO:0000256" key="5">
    <source>
        <dbReference type="ARBA" id="ARBA00022475"/>
    </source>
</evidence>
<dbReference type="EMBL" id="JAOPKD010000005">
    <property type="protein sequence ID" value="MCU4726750.1"/>
    <property type="molecule type" value="Genomic_DNA"/>
</dbReference>
<feature type="transmembrane region" description="Helical" evidence="13">
    <location>
        <begin position="123"/>
        <end position="148"/>
    </location>
</feature>
<keyword evidence="3" id="KW-0813">Transport</keyword>
<dbReference type="Pfam" id="PF02080">
    <property type="entry name" value="TrkA_C"/>
    <property type="match status" value="1"/>
</dbReference>
<dbReference type="GO" id="GO:0015297">
    <property type="term" value="F:antiporter activity"/>
    <property type="evidence" value="ECO:0007669"/>
    <property type="project" value="UniProtKB-KW"/>
</dbReference>
<dbReference type="SUPFAM" id="SSF51735">
    <property type="entry name" value="NAD(P)-binding Rossmann-fold domains"/>
    <property type="match status" value="1"/>
</dbReference>
<dbReference type="Pfam" id="PF02254">
    <property type="entry name" value="TrkA_N"/>
    <property type="match status" value="1"/>
</dbReference>
<name>A0AAE3LF05_9EURY</name>
<keyword evidence="9 13" id="KW-1133">Transmembrane helix</keyword>